<keyword evidence="5 9" id="KW-1133">Transmembrane helix</keyword>
<gene>
    <name evidence="11" type="ORF">FB554_1463</name>
</gene>
<reference evidence="11 12" key="1">
    <citation type="submission" date="2019-06" db="EMBL/GenBank/DDBJ databases">
        <title>Sequencing the genomes of 1000 actinobacteria strains.</title>
        <authorList>
            <person name="Klenk H.-P."/>
        </authorList>
    </citation>
    <scope>NUCLEOTIDE SEQUENCE [LARGE SCALE GENOMIC DNA]</scope>
    <source>
        <strain evidence="11 12">DSM 24617</strain>
    </source>
</reference>
<comment type="subcellular location">
    <subcellularLocation>
        <location evidence="1">Cell membrane</location>
        <topology evidence="1">Multi-pass membrane protein</topology>
    </subcellularLocation>
</comment>
<evidence type="ECO:0000259" key="10">
    <source>
        <dbReference type="Pfam" id="PF01757"/>
    </source>
</evidence>
<feature type="transmembrane region" description="Helical" evidence="9">
    <location>
        <begin position="315"/>
        <end position="334"/>
    </location>
</feature>
<dbReference type="RefSeq" id="WP_142005347.1">
    <property type="nucleotide sequence ID" value="NZ_CAJTBP010000001.1"/>
</dbReference>
<dbReference type="Gene3D" id="3.40.50.1110">
    <property type="entry name" value="SGNH hydrolase"/>
    <property type="match status" value="1"/>
</dbReference>
<feature type="transmembrane region" description="Helical" evidence="9">
    <location>
        <begin position="220"/>
        <end position="237"/>
    </location>
</feature>
<evidence type="ECO:0000256" key="9">
    <source>
        <dbReference type="SAM" id="Phobius"/>
    </source>
</evidence>
<evidence type="ECO:0000256" key="7">
    <source>
        <dbReference type="ARBA" id="ARBA00023315"/>
    </source>
</evidence>
<dbReference type="PANTHER" id="PTHR23028:SF53">
    <property type="entry name" value="ACYL_TRANSF_3 DOMAIN-CONTAINING PROTEIN"/>
    <property type="match status" value="1"/>
</dbReference>
<keyword evidence="4 9" id="KW-0812">Transmembrane</keyword>
<feature type="transmembrane region" description="Helical" evidence="9">
    <location>
        <begin position="187"/>
        <end position="208"/>
    </location>
</feature>
<feature type="transmembrane region" description="Helical" evidence="9">
    <location>
        <begin position="163"/>
        <end position="180"/>
    </location>
</feature>
<keyword evidence="3" id="KW-0808">Transferase</keyword>
<keyword evidence="7" id="KW-0012">Acyltransferase</keyword>
<evidence type="ECO:0000256" key="2">
    <source>
        <dbReference type="ARBA" id="ARBA00022475"/>
    </source>
</evidence>
<sequence>MTTAPQAAPAQDLTGRPTRFPHRPALDGIRGVFMVIFMLFHLGVAAFQGAWVAVNVFFVLSGFLIVRLLVAEREASGRLRLLEFYRRRARRLLPALFLVLGAIVAYGMLLAPDDARRPMRGDVLATLGFVMNWRLILRDDQYFEQFGNPSYLRHAWTLAVEEQFYVLAPLLVLGLVALLARRRARVGVLLALAAVSAVWTAVVGIGSMSAQSHAYYGTDTRAQALLVGAALAFALVSRDRDPQRDERAAQADNIDPEPEVKTGEPADEAGSGEDQAPRRTSWAGLSPAVVTAVGWVSLVLLVAGTVVVAPFPSWVYDYGGMLVLSAVAAALVLVAADDRAPSLQRVLGAPPLAYLGKLSYGLYLWHWPIALWLGQAMPEAPTWQVVVVGLTLTFLLAKLSYDLVEQPVLRHGLRGLTGRLTSGRAITAGGLAVLVAGAVSVSSGLPPAPAQAATPVEQGSEEGNPTFDQRVPSYVPSVPDLVRGQRAYTRPDPPVRIGMVGDSVPFLLARNFPARNFPGTSVANLAVAGCDTLDLPVANPNGGTLNNTPECVRGKQRLTADLQRSGADVSLLFPSTLLAFSHQVDGAMRRWGDPAFERAVGQALDAWARRSRAGGVAGLMIATLPCRVDLSGLDPGFVNTVRTKEPEAYREARNPVQINAYLRGWAKDRGVPVLELGQAVCGDTQRSSAAGIQFFQDGLHFSVPASPMIWKWMLPQILAPLGSERRP</sequence>
<accession>A0A542XBV8</accession>
<name>A0A542XBV8_9MICO</name>
<dbReference type="GO" id="GO:0016747">
    <property type="term" value="F:acyltransferase activity, transferring groups other than amino-acyl groups"/>
    <property type="evidence" value="ECO:0007669"/>
    <property type="project" value="InterPro"/>
</dbReference>
<dbReference type="GO" id="GO:0009103">
    <property type="term" value="P:lipopolysaccharide biosynthetic process"/>
    <property type="evidence" value="ECO:0007669"/>
    <property type="project" value="TreeGrafter"/>
</dbReference>
<feature type="transmembrane region" description="Helical" evidence="9">
    <location>
        <begin position="425"/>
        <end position="445"/>
    </location>
</feature>
<feature type="transmembrane region" description="Helical" evidence="9">
    <location>
        <begin position="346"/>
        <end position="365"/>
    </location>
</feature>
<feature type="transmembrane region" description="Helical" evidence="9">
    <location>
        <begin position="385"/>
        <end position="404"/>
    </location>
</feature>
<dbReference type="PANTHER" id="PTHR23028">
    <property type="entry name" value="ACETYLTRANSFERASE"/>
    <property type="match status" value="1"/>
</dbReference>
<feature type="region of interest" description="Disordered" evidence="8">
    <location>
        <begin position="242"/>
        <end position="280"/>
    </location>
</feature>
<dbReference type="Proteomes" id="UP000318336">
    <property type="component" value="Unassembled WGS sequence"/>
</dbReference>
<feature type="transmembrane region" description="Helical" evidence="9">
    <location>
        <begin position="288"/>
        <end position="309"/>
    </location>
</feature>
<feature type="transmembrane region" description="Helical" evidence="9">
    <location>
        <begin position="25"/>
        <end position="44"/>
    </location>
</feature>
<evidence type="ECO:0000256" key="1">
    <source>
        <dbReference type="ARBA" id="ARBA00004651"/>
    </source>
</evidence>
<dbReference type="SUPFAM" id="SSF52266">
    <property type="entry name" value="SGNH hydrolase"/>
    <property type="match status" value="1"/>
</dbReference>
<dbReference type="GO" id="GO:0005886">
    <property type="term" value="C:plasma membrane"/>
    <property type="evidence" value="ECO:0007669"/>
    <property type="project" value="UniProtKB-SubCell"/>
</dbReference>
<proteinExistence type="predicted"/>
<evidence type="ECO:0000256" key="8">
    <source>
        <dbReference type="SAM" id="MobiDB-lite"/>
    </source>
</evidence>
<dbReference type="InterPro" id="IPR002656">
    <property type="entry name" value="Acyl_transf_3_dom"/>
</dbReference>
<feature type="transmembrane region" description="Helical" evidence="9">
    <location>
        <begin position="92"/>
        <end position="111"/>
    </location>
</feature>
<dbReference type="EMBL" id="VFOK01000001">
    <property type="protein sequence ID" value="TQL33321.1"/>
    <property type="molecule type" value="Genomic_DNA"/>
</dbReference>
<organism evidence="11 12">
    <name type="scientific">Barrientosiimonas humi</name>
    <dbReference type="NCBI Taxonomy" id="999931"/>
    <lineage>
        <taxon>Bacteria</taxon>
        <taxon>Bacillati</taxon>
        <taxon>Actinomycetota</taxon>
        <taxon>Actinomycetes</taxon>
        <taxon>Micrococcales</taxon>
        <taxon>Dermacoccaceae</taxon>
        <taxon>Barrientosiimonas</taxon>
    </lineage>
</organism>
<evidence type="ECO:0000256" key="5">
    <source>
        <dbReference type="ARBA" id="ARBA00022989"/>
    </source>
</evidence>
<protein>
    <submittedName>
        <fullName evidence="11">Peptidoglycan/LPS O-acetylase OafA/YrhL</fullName>
    </submittedName>
</protein>
<evidence type="ECO:0000256" key="6">
    <source>
        <dbReference type="ARBA" id="ARBA00023136"/>
    </source>
</evidence>
<keyword evidence="6 9" id="KW-0472">Membrane</keyword>
<feature type="domain" description="Acyltransferase 3" evidence="10">
    <location>
        <begin position="24"/>
        <end position="397"/>
    </location>
</feature>
<feature type="transmembrane region" description="Helical" evidence="9">
    <location>
        <begin position="50"/>
        <end position="71"/>
    </location>
</feature>
<evidence type="ECO:0000313" key="12">
    <source>
        <dbReference type="Proteomes" id="UP000318336"/>
    </source>
</evidence>
<evidence type="ECO:0000256" key="3">
    <source>
        <dbReference type="ARBA" id="ARBA00022679"/>
    </source>
</evidence>
<dbReference type="InterPro" id="IPR036514">
    <property type="entry name" value="SGNH_hydro_sf"/>
</dbReference>
<keyword evidence="2" id="KW-1003">Cell membrane</keyword>
<dbReference type="Pfam" id="PF01757">
    <property type="entry name" value="Acyl_transf_3"/>
    <property type="match status" value="1"/>
</dbReference>
<feature type="region of interest" description="Disordered" evidence="8">
    <location>
        <begin position="445"/>
        <end position="471"/>
    </location>
</feature>
<keyword evidence="12" id="KW-1185">Reference proteome</keyword>
<dbReference type="OrthoDB" id="3404679at2"/>
<comment type="caution">
    <text evidence="11">The sequence shown here is derived from an EMBL/GenBank/DDBJ whole genome shotgun (WGS) entry which is preliminary data.</text>
</comment>
<dbReference type="InterPro" id="IPR050879">
    <property type="entry name" value="Acyltransferase_3"/>
</dbReference>
<dbReference type="AlphaFoldDB" id="A0A542XBV8"/>
<evidence type="ECO:0000256" key="4">
    <source>
        <dbReference type="ARBA" id="ARBA00022692"/>
    </source>
</evidence>
<evidence type="ECO:0000313" key="11">
    <source>
        <dbReference type="EMBL" id="TQL33321.1"/>
    </source>
</evidence>